<name>A0ABN9VQB2_9DINO</name>
<dbReference type="EMBL" id="CAUYUJ010017535">
    <property type="protein sequence ID" value="CAK0875618.1"/>
    <property type="molecule type" value="Genomic_DNA"/>
</dbReference>
<organism evidence="1 2">
    <name type="scientific">Prorocentrum cordatum</name>
    <dbReference type="NCBI Taxonomy" id="2364126"/>
    <lineage>
        <taxon>Eukaryota</taxon>
        <taxon>Sar</taxon>
        <taxon>Alveolata</taxon>
        <taxon>Dinophyceae</taxon>
        <taxon>Prorocentrales</taxon>
        <taxon>Prorocentraceae</taxon>
        <taxon>Prorocentrum</taxon>
    </lineage>
</organism>
<reference evidence="1" key="1">
    <citation type="submission" date="2023-10" db="EMBL/GenBank/DDBJ databases">
        <authorList>
            <person name="Chen Y."/>
            <person name="Shah S."/>
            <person name="Dougan E. K."/>
            <person name="Thang M."/>
            <person name="Chan C."/>
        </authorList>
    </citation>
    <scope>NUCLEOTIDE SEQUENCE [LARGE SCALE GENOMIC DNA]</scope>
</reference>
<evidence type="ECO:0000313" key="2">
    <source>
        <dbReference type="Proteomes" id="UP001189429"/>
    </source>
</evidence>
<keyword evidence="2" id="KW-1185">Reference proteome</keyword>
<gene>
    <name evidence="1" type="ORF">PCOR1329_LOCUS60239</name>
</gene>
<evidence type="ECO:0000313" key="1">
    <source>
        <dbReference type="EMBL" id="CAK0875618.1"/>
    </source>
</evidence>
<proteinExistence type="predicted"/>
<protein>
    <submittedName>
        <fullName evidence="1">Uncharacterized protein</fullName>
    </submittedName>
</protein>
<accession>A0ABN9VQB2</accession>
<sequence length="118" mass="13137">MDCHWEKSSPWNSYCCSIARRDCNDLHAAVHGHHDPTSCAEPMFFHSQFQPQSPRVFATAIGMLKDVASCMIWLPQKLCVTTGMHVNAAWRHKSGAISVLQPRASSALIFTSGRRPGK</sequence>
<comment type="caution">
    <text evidence="1">The sequence shown here is derived from an EMBL/GenBank/DDBJ whole genome shotgun (WGS) entry which is preliminary data.</text>
</comment>
<dbReference type="Proteomes" id="UP001189429">
    <property type="component" value="Unassembled WGS sequence"/>
</dbReference>